<dbReference type="InterPro" id="IPR012989">
    <property type="entry name" value="SEP_domain"/>
</dbReference>
<sequence length="431" mass="45892">MEGQQEESVQQFCSVTAATPEQARFYLESCSWQLDSAIHSYFENDGGAALDSHDFEPEDDDVTHHSAVPPGSHSPPSSRAHSAVAAAAAPTSSSVPASSAGGQAQGQGPWLPSQGGSGSGSRPKSGRDKGPAKSTSARGGITTLSDIHRQPDSDSDSDGPQEYYTGGEKSGMMVQDPSKGHRDVDTIFERARQFGARAGVVEAPPPASRSGVFAGVGRTLTGEPRAAEEVQPSGPPAPPQPVFHTITFWRNGFTVDDGPLRRLDDPANAPFLASIHKTECPRELEPADRNTPVHVNLVKKDEDWQAPPEPRYVAFQGTGRTIGSSSQEGTALPDVLTPNTDSTPRPFQGLVVDDKKPSTSIQLRLSDGTRMVARFNHHHTVADIRSFIDAARPGSGSAYQLQLMGFPPKQLADPQQTIEEAGLINAVVIQR</sequence>
<evidence type="ECO:0000256" key="2">
    <source>
        <dbReference type="SAM" id="MobiDB-lite"/>
    </source>
</evidence>
<dbReference type="PANTHER" id="PTHR23333">
    <property type="entry name" value="UBX DOMAIN CONTAINING PROTEIN"/>
    <property type="match status" value="1"/>
</dbReference>
<dbReference type="FunFam" id="3.10.20.90:FF:000179">
    <property type="entry name" value="Plant UBX domain-containing protein 4"/>
    <property type="match status" value="1"/>
</dbReference>
<dbReference type="InterPro" id="IPR036241">
    <property type="entry name" value="NSFL1C_SEP_dom_sf"/>
</dbReference>
<dbReference type="CDD" id="cd14348">
    <property type="entry name" value="UBA_p47"/>
    <property type="match status" value="1"/>
</dbReference>
<name>A0ABD3HV32_9MARC</name>
<comment type="caution">
    <text evidence="5">The sequence shown here is derived from an EMBL/GenBank/DDBJ whole genome shotgun (WGS) entry which is preliminary data.</text>
</comment>
<gene>
    <name evidence="5" type="ORF">R1sor_009334</name>
</gene>
<evidence type="ECO:0000313" key="5">
    <source>
        <dbReference type="EMBL" id="KAL3695258.1"/>
    </source>
</evidence>
<accession>A0ABD3HV32</accession>
<dbReference type="SUPFAM" id="SSF54236">
    <property type="entry name" value="Ubiquitin-like"/>
    <property type="match status" value="1"/>
</dbReference>
<dbReference type="SUPFAM" id="SSF46934">
    <property type="entry name" value="UBA-like"/>
    <property type="match status" value="1"/>
</dbReference>
<dbReference type="PROSITE" id="PS51399">
    <property type="entry name" value="SEP"/>
    <property type="match status" value="1"/>
</dbReference>
<dbReference type="PROSITE" id="PS50033">
    <property type="entry name" value="UBX"/>
    <property type="match status" value="1"/>
</dbReference>
<protein>
    <recommendedName>
        <fullName evidence="7">NSFL1 cofactor p47</fullName>
    </recommendedName>
</protein>
<proteinExistence type="predicted"/>
<dbReference type="Pfam" id="PF00789">
    <property type="entry name" value="UBX"/>
    <property type="match status" value="1"/>
</dbReference>
<dbReference type="InterPro" id="IPR001012">
    <property type="entry name" value="UBX_dom"/>
</dbReference>
<dbReference type="Gene3D" id="3.30.420.210">
    <property type="entry name" value="SEP domain"/>
    <property type="match status" value="1"/>
</dbReference>
<dbReference type="FunFam" id="1.10.8.10:FF:000020">
    <property type="entry name" value="NSFL1 (p97) cofactor (p47)"/>
    <property type="match status" value="1"/>
</dbReference>
<evidence type="ECO:0008006" key="7">
    <source>
        <dbReference type="Google" id="ProtNLM"/>
    </source>
</evidence>
<keyword evidence="1" id="KW-0833">Ubl conjugation pathway</keyword>
<evidence type="ECO:0000259" key="4">
    <source>
        <dbReference type="PROSITE" id="PS51399"/>
    </source>
</evidence>
<dbReference type="AlphaFoldDB" id="A0ABD3HV32"/>
<feature type="compositionally biased region" description="Low complexity" evidence="2">
    <location>
        <begin position="65"/>
        <end position="114"/>
    </location>
</feature>
<dbReference type="SMART" id="SM00166">
    <property type="entry name" value="UBX"/>
    <property type="match status" value="1"/>
</dbReference>
<dbReference type="Pfam" id="PF14555">
    <property type="entry name" value="UBA_4"/>
    <property type="match status" value="1"/>
</dbReference>
<dbReference type="SMART" id="SM00553">
    <property type="entry name" value="SEP"/>
    <property type="match status" value="1"/>
</dbReference>
<feature type="domain" description="SEP" evidence="4">
    <location>
        <begin position="241"/>
        <end position="305"/>
    </location>
</feature>
<dbReference type="Pfam" id="PF08059">
    <property type="entry name" value="SEP"/>
    <property type="match status" value="1"/>
</dbReference>
<dbReference type="CDD" id="cd01770">
    <property type="entry name" value="UBX_UBXN2"/>
    <property type="match status" value="1"/>
</dbReference>
<feature type="region of interest" description="Disordered" evidence="2">
    <location>
        <begin position="321"/>
        <end position="346"/>
    </location>
</feature>
<dbReference type="Proteomes" id="UP001633002">
    <property type="component" value="Unassembled WGS sequence"/>
</dbReference>
<dbReference type="InterPro" id="IPR009060">
    <property type="entry name" value="UBA-like_sf"/>
</dbReference>
<dbReference type="FunFam" id="3.30.420.210:FF:000005">
    <property type="entry name" value="Plant UBX domain-containing protein 4"/>
    <property type="match status" value="1"/>
</dbReference>
<evidence type="ECO:0000259" key="3">
    <source>
        <dbReference type="PROSITE" id="PS50033"/>
    </source>
</evidence>
<dbReference type="Gene3D" id="1.10.8.10">
    <property type="entry name" value="DNA helicase RuvA subunit, C-terminal domain"/>
    <property type="match status" value="1"/>
</dbReference>
<evidence type="ECO:0000313" key="6">
    <source>
        <dbReference type="Proteomes" id="UP001633002"/>
    </source>
</evidence>
<feature type="region of interest" description="Disordered" evidence="2">
    <location>
        <begin position="44"/>
        <end position="180"/>
    </location>
</feature>
<dbReference type="SUPFAM" id="SSF102848">
    <property type="entry name" value="NSFL1 (p97 ATPase) cofactor p47, SEP domain"/>
    <property type="match status" value="1"/>
</dbReference>
<feature type="domain" description="UBX" evidence="3">
    <location>
        <begin position="354"/>
        <end position="431"/>
    </location>
</feature>
<reference evidence="5 6" key="1">
    <citation type="submission" date="2024-09" db="EMBL/GenBank/DDBJ databases">
        <title>Chromosome-scale assembly of Riccia sorocarpa.</title>
        <authorList>
            <person name="Paukszto L."/>
        </authorList>
    </citation>
    <scope>NUCLEOTIDE SEQUENCE [LARGE SCALE GENOMIC DNA]</scope>
    <source>
        <strain evidence="5">LP-2024</strain>
        <tissue evidence="5">Aerial parts of the thallus</tissue>
    </source>
</reference>
<dbReference type="EMBL" id="JBJQOH010000002">
    <property type="protein sequence ID" value="KAL3695258.1"/>
    <property type="molecule type" value="Genomic_DNA"/>
</dbReference>
<organism evidence="5 6">
    <name type="scientific">Riccia sorocarpa</name>
    <dbReference type="NCBI Taxonomy" id="122646"/>
    <lineage>
        <taxon>Eukaryota</taxon>
        <taxon>Viridiplantae</taxon>
        <taxon>Streptophyta</taxon>
        <taxon>Embryophyta</taxon>
        <taxon>Marchantiophyta</taxon>
        <taxon>Marchantiopsida</taxon>
        <taxon>Marchantiidae</taxon>
        <taxon>Marchantiales</taxon>
        <taxon>Ricciaceae</taxon>
        <taxon>Riccia</taxon>
    </lineage>
</organism>
<dbReference type="InterPro" id="IPR029071">
    <property type="entry name" value="Ubiquitin-like_domsf"/>
</dbReference>
<dbReference type="PANTHER" id="PTHR23333:SF20">
    <property type="entry name" value="NSFL1 COFACTOR P47"/>
    <property type="match status" value="1"/>
</dbReference>
<dbReference type="GO" id="GO:0051117">
    <property type="term" value="F:ATPase binding"/>
    <property type="evidence" value="ECO:0007669"/>
    <property type="project" value="UniProtKB-ARBA"/>
</dbReference>
<evidence type="ECO:0000256" key="1">
    <source>
        <dbReference type="ARBA" id="ARBA00022786"/>
    </source>
</evidence>
<dbReference type="Gene3D" id="3.10.20.90">
    <property type="entry name" value="Phosphatidylinositol 3-kinase Catalytic Subunit, Chain A, domain 1"/>
    <property type="match status" value="1"/>
</dbReference>
<keyword evidence="6" id="KW-1185">Reference proteome</keyword>
<feature type="compositionally biased region" description="Polar residues" evidence="2">
    <location>
        <begin position="133"/>
        <end position="145"/>
    </location>
</feature>